<name>A0A2L2Y417_PARTP</name>
<dbReference type="EMBL" id="IAAA01005666">
    <property type="protein sequence ID" value="LAA02922.1"/>
    <property type="molecule type" value="mRNA"/>
</dbReference>
<evidence type="ECO:0000259" key="2">
    <source>
        <dbReference type="Pfam" id="PF00752"/>
    </source>
</evidence>
<feature type="domain" description="XPG N-terminal" evidence="2">
    <location>
        <begin position="1"/>
        <end position="82"/>
    </location>
</feature>
<dbReference type="PANTHER" id="PTHR15665:SF1">
    <property type="entry name" value="PROTEIN ASTEROID HOMOLOG 1"/>
    <property type="match status" value="1"/>
</dbReference>
<comment type="similarity">
    <text evidence="1">Belongs to the asteroid family.</text>
</comment>
<dbReference type="InterPro" id="IPR026832">
    <property type="entry name" value="Asteroid"/>
</dbReference>
<dbReference type="GO" id="GO:0004518">
    <property type="term" value="F:nuclease activity"/>
    <property type="evidence" value="ECO:0007669"/>
    <property type="project" value="InterPro"/>
</dbReference>
<protein>
    <recommendedName>
        <fullName evidence="2">XPG N-terminal domain-containing protein</fullName>
    </recommendedName>
</protein>
<dbReference type="SUPFAM" id="SSF88723">
    <property type="entry name" value="PIN domain-like"/>
    <property type="match status" value="1"/>
</dbReference>
<dbReference type="Gene3D" id="3.40.50.1010">
    <property type="entry name" value="5'-nuclease"/>
    <property type="match status" value="1"/>
</dbReference>
<proteinExistence type="evidence at transcript level"/>
<evidence type="ECO:0000313" key="3">
    <source>
        <dbReference type="EMBL" id="LAA02922.1"/>
    </source>
</evidence>
<dbReference type="Pfam" id="PF00752">
    <property type="entry name" value="XPG_N"/>
    <property type="match status" value="1"/>
</dbReference>
<reference evidence="3" key="1">
    <citation type="journal article" date="2016" name="Mol. Ecol. Resour.">
        <title>Evaluation of the impact of RNA preservation methods of spiders for de novo transcriptome assembly.</title>
        <authorList>
            <person name="Kono N."/>
            <person name="Nakamura H."/>
            <person name="Ito Y."/>
            <person name="Tomita M."/>
            <person name="Arakawa K."/>
        </authorList>
    </citation>
    <scope>NUCLEOTIDE SEQUENCE</scope>
    <source>
        <tissue evidence="3">Whole body</tissue>
    </source>
</reference>
<sequence>MGVRGLSRFIEECNLSELFELRNTSVVIDGCSLLHCLYAYSGAAYIYGGDYDVYAASIINYFSCLKECNIEPIVIFDGGYDKSDRMLQKLLERQKHKLENIEKFLENKESSAEVLPINAFEVFKNILSEMGILYAQCDYEGDNQMASLAVHCGCPILSEDSDFYIYDLPNGFIRLNHINVGGKTKTLTNGSKVKYISCKIYYLKSLHAVFCLKDRNVLPLLATLAGNDYASPYEEFKQFYRHHMATIPFRNKFRGLFSWLRSKTLDEAKSEVLNLIELEMRETVRFIIENSIEDYQIEPTNLVNILEYLSSNVHEALIEETRLVTSCGEMLPSEFVVAFHKGCLPPILMNIITLHRNILLPQIDDFSKSSSYTCSRYIRQVIYGILLHHYSRNSTRHIRECLRQIEEYDRNGKTVQRIPVEYLFNLKNGNAVLKLSDIHTLNKDQLRSFMSNVLEVSGDFVFDVPSDLQLLFICVNYWLLKSSPKPEKELLLALILSIIYFQAKEILFETSRNDAYPRASISQQGANLVHSNLKIYCEKSSNRDEFFSSSIVHSFNQLQACISDCIALNYLLNVPFEPLKLHKLFNGTLLYNLTKELTQQKPNLFIRQLLGIEASKLFDMLLSKFIDNGSFLYYDV</sequence>
<dbReference type="InterPro" id="IPR006085">
    <property type="entry name" value="XPG_DNA_repair_N"/>
</dbReference>
<evidence type="ECO:0000256" key="1">
    <source>
        <dbReference type="ARBA" id="ARBA00007398"/>
    </source>
</evidence>
<organism evidence="3">
    <name type="scientific">Parasteatoda tepidariorum</name>
    <name type="common">Common house spider</name>
    <name type="synonym">Achaearanea tepidariorum</name>
    <dbReference type="NCBI Taxonomy" id="114398"/>
    <lineage>
        <taxon>Eukaryota</taxon>
        <taxon>Metazoa</taxon>
        <taxon>Ecdysozoa</taxon>
        <taxon>Arthropoda</taxon>
        <taxon>Chelicerata</taxon>
        <taxon>Arachnida</taxon>
        <taxon>Araneae</taxon>
        <taxon>Araneomorphae</taxon>
        <taxon>Entelegynae</taxon>
        <taxon>Araneoidea</taxon>
        <taxon>Theridiidae</taxon>
        <taxon>Parasteatoda</taxon>
    </lineage>
</organism>
<dbReference type="PANTHER" id="PTHR15665">
    <property type="entry name" value="ASTEROID PROTEIN"/>
    <property type="match status" value="1"/>
</dbReference>
<dbReference type="OrthoDB" id="6421209at2759"/>
<dbReference type="InterPro" id="IPR029060">
    <property type="entry name" value="PIN-like_dom_sf"/>
</dbReference>
<accession>A0A2L2Y417</accession>
<dbReference type="AlphaFoldDB" id="A0A2L2Y417"/>